<keyword evidence="2" id="KW-1185">Reference proteome</keyword>
<evidence type="ECO:0000313" key="1">
    <source>
        <dbReference type="EMBL" id="KIO15584.1"/>
    </source>
</evidence>
<reference evidence="1 2" key="1">
    <citation type="submission" date="2014-04" db="EMBL/GenBank/DDBJ databases">
        <authorList>
            <consortium name="DOE Joint Genome Institute"/>
            <person name="Kuo A."/>
            <person name="Girlanda M."/>
            <person name="Perotto S."/>
            <person name="Kohler A."/>
            <person name="Nagy L.G."/>
            <person name="Floudas D."/>
            <person name="Copeland A."/>
            <person name="Barry K.W."/>
            <person name="Cichocki N."/>
            <person name="Veneault-Fourrey C."/>
            <person name="LaButti K."/>
            <person name="Lindquist E.A."/>
            <person name="Lipzen A."/>
            <person name="Lundell T."/>
            <person name="Morin E."/>
            <person name="Murat C."/>
            <person name="Sun H."/>
            <person name="Tunlid A."/>
            <person name="Henrissat B."/>
            <person name="Grigoriev I.V."/>
            <person name="Hibbett D.S."/>
            <person name="Martin F."/>
            <person name="Nordberg H.P."/>
            <person name="Cantor M.N."/>
            <person name="Hua S.X."/>
        </authorList>
    </citation>
    <scope>NUCLEOTIDE SEQUENCE [LARGE SCALE GENOMIC DNA]</scope>
    <source>
        <strain evidence="1 2">MUT 4182</strain>
    </source>
</reference>
<evidence type="ECO:0000313" key="2">
    <source>
        <dbReference type="Proteomes" id="UP000054248"/>
    </source>
</evidence>
<gene>
    <name evidence="1" type="ORF">M407DRAFT_91910</name>
</gene>
<dbReference type="HOGENOM" id="CLU_3052083_0_0_1"/>
<protein>
    <submittedName>
        <fullName evidence="1">Uncharacterized protein</fullName>
    </submittedName>
</protein>
<dbReference type="EMBL" id="KN823942">
    <property type="protein sequence ID" value="KIO15584.1"/>
    <property type="molecule type" value="Genomic_DNA"/>
</dbReference>
<name>A0A0C3Q0P7_9AGAM</name>
<accession>A0A0C3Q0P7</accession>
<sequence>MRGTSLNLKLSAMHHVLAGGPNFSYFGVREVHLLPYSRCLSPPRVCSLSRHGNL</sequence>
<reference evidence="2" key="2">
    <citation type="submission" date="2015-01" db="EMBL/GenBank/DDBJ databases">
        <title>Evolutionary Origins and Diversification of the Mycorrhizal Mutualists.</title>
        <authorList>
            <consortium name="DOE Joint Genome Institute"/>
            <consortium name="Mycorrhizal Genomics Consortium"/>
            <person name="Kohler A."/>
            <person name="Kuo A."/>
            <person name="Nagy L.G."/>
            <person name="Floudas D."/>
            <person name="Copeland A."/>
            <person name="Barry K.W."/>
            <person name="Cichocki N."/>
            <person name="Veneault-Fourrey C."/>
            <person name="LaButti K."/>
            <person name="Lindquist E.A."/>
            <person name="Lipzen A."/>
            <person name="Lundell T."/>
            <person name="Morin E."/>
            <person name="Murat C."/>
            <person name="Riley R."/>
            <person name="Ohm R."/>
            <person name="Sun H."/>
            <person name="Tunlid A."/>
            <person name="Henrissat B."/>
            <person name="Grigoriev I.V."/>
            <person name="Hibbett D.S."/>
            <person name="Martin F."/>
        </authorList>
    </citation>
    <scope>NUCLEOTIDE SEQUENCE [LARGE SCALE GENOMIC DNA]</scope>
    <source>
        <strain evidence="2">MUT 4182</strain>
    </source>
</reference>
<proteinExistence type="predicted"/>
<dbReference type="AlphaFoldDB" id="A0A0C3Q0P7"/>
<dbReference type="Proteomes" id="UP000054248">
    <property type="component" value="Unassembled WGS sequence"/>
</dbReference>
<organism evidence="1 2">
    <name type="scientific">Tulasnella calospora MUT 4182</name>
    <dbReference type="NCBI Taxonomy" id="1051891"/>
    <lineage>
        <taxon>Eukaryota</taxon>
        <taxon>Fungi</taxon>
        <taxon>Dikarya</taxon>
        <taxon>Basidiomycota</taxon>
        <taxon>Agaricomycotina</taxon>
        <taxon>Agaricomycetes</taxon>
        <taxon>Cantharellales</taxon>
        <taxon>Tulasnellaceae</taxon>
        <taxon>Tulasnella</taxon>
    </lineage>
</organism>